<name>A0A8S5Q7K0_9CAUD</name>
<proteinExistence type="predicted"/>
<protein>
    <submittedName>
        <fullName evidence="1">Uncharacterized protein</fullName>
    </submittedName>
</protein>
<dbReference type="EMBL" id="BK015603">
    <property type="protein sequence ID" value="DAE15342.1"/>
    <property type="molecule type" value="Genomic_DNA"/>
</dbReference>
<organism evidence="1">
    <name type="scientific">Siphoviridae sp. ct5qs5</name>
    <dbReference type="NCBI Taxonomy" id="2825339"/>
    <lineage>
        <taxon>Viruses</taxon>
        <taxon>Duplodnaviria</taxon>
        <taxon>Heunggongvirae</taxon>
        <taxon>Uroviricota</taxon>
        <taxon>Caudoviricetes</taxon>
    </lineage>
</organism>
<evidence type="ECO:0000313" key="1">
    <source>
        <dbReference type="EMBL" id="DAE15342.1"/>
    </source>
</evidence>
<sequence length="77" mass="9000">MKNLKSKLNRLFWDYEETATYFDKINLVCSFKEHIDNMDDLELAEKLEINADDPDFDIEILNARQAVSNGCDKWLAA</sequence>
<accession>A0A8S5Q7K0</accession>
<reference evidence="1" key="1">
    <citation type="journal article" date="2021" name="Proc. Natl. Acad. Sci. U.S.A.">
        <title>A Catalog of Tens of Thousands of Viruses from Human Metagenomes Reveals Hidden Associations with Chronic Diseases.</title>
        <authorList>
            <person name="Tisza M.J."/>
            <person name="Buck C.B."/>
        </authorList>
    </citation>
    <scope>NUCLEOTIDE SEQUENCE</scope>
    <source>
        <strain evidence="1">Ct5qs5</strain>
    </source>
</reference>